<evidence type="ECO:0000313" key="1">
    <source>
        <dbReference type="EMBL" id="KAL0960198.1"/>
    </source>
</evidence>
<proteinExistence type="predicted"/>
<name>A0ABR3JWA5_9AGAR</name>
<comment type="caution">
    <text evidence="1">The sequence shown here is derived from an EMBL/GenBank/DDBJ whole genome shotgun (WGS) entry which is preliminary data.</text>
</comment>
<keyword evidence="2" id="KW-1185">Reference proteome</keyword>
<gene>
    <name evidence="1" type="ORF">HGRIS_011832</name>
</gene>
<protein>
    <submittedName>
        <fullName evidence="1">Uncharacterized protein</fullName>
    </submittedName>
</protein>
<accession>A0ABR3JWA5</accession>
<organism evidence="1 2">
    <name type="scientific">Hohenbuehelia grisea</name>
    <dbReference type="NCBI Taxonomy" id="104357"/>
    <lineage>
        <taxon>Eukaryota</taxon>
        <taxon>Fungi</taxon>
        <taxon>Dikarya</taxon>
        <taxon>Basidiomycota</taxon>
        <taxon>Agaricomycotina</taxon>
        <taxon>Agaricomycetes</taxon>
        <taxon>Agaricomycetidae</taxon>
        <taxon>Agaricales</taxon>
        <taxon>Pleurotineae</taxon>
        <taxon>Pleurotaceae</taxon>
        <taxon>Hohenbuehelia</taxon>
    </lineage>
</organism>
<dbReference type="Proteomes" id="UP001556367">
    <property type="component" value="Unassembled WGS sequence"/>
</dbReference>
<sequence length="79" mass="8707">MLQNGQQKSMEERLPRTNADRRPIFVTIQVQNSGNVVQNHTVDSYNNLSVTDNSSGHTWTYGEGELGPTGSGMVNLLSQ</sequence>
<reference evidence="2" key="1">
    <citation type="submission" date="2024-06" db="EMBL/GenBank/DDBJ databases">
        <title>Multi-omics analyses provide insights into the biosynthesis of the anticancer antibiotic pleurotin in Hohenbuehelia grisea.</title>
        <authorList>
            <person name="Weaver J.A."/>
            <person name="Alberti F."/>
        </authorList>
    </citation>
    <scope>NUCLEOTIDE SEQUENCE [LARGE SCALE GENOMIC DNA]</scope>
    <source>
        <strain evidence="2">T-177</strain>
    </source>
</reference>
<evidence type="ECO:0000313" key="2">
    <source>
        <dbReference type="Proteomes" id="UP001556367"/>
    </source>
</evidence>
<dbReference type="EMBL" id="JASNQZ010000002">
    <property type="protein sequence ID" value="KAL0960198.1"/>
    <property type="molecule type" value="Genomic_DNA"/>
</dbReference>